<sequence>MPPLVVRHLYNRDVRTDNAIITFASRIESKKKKKKTHKRKKKRKKERPFLQQLVSFVTPYNCLENANGDSLTNDAVAEGWLVRGYRDARGDGTFRTATATYNFYFILPHLMGLRRERERRKESARERSHR</sequence>
<dbReference type="AlphaFoldDB" id="A0AAW2G6I1"/>
<organism evidence="1 2">
    <name type="scientific">Cardiocondyla obscurior</name>
    <dbReference type="NCBI Taxonomy" id="286306"/>
    <lineage>
        <taxon>Eukaryota</taxon>
        <taxon>Metazoa</taxon>
        <taxon>Ecdysozoa</taxon>
        <taxon>Arthropoda</taxon>
        <taxon>Hexapoda</taxon>
        <taxon>Insecta</taxon>
        <taxon>Pterygota</taxon>
        <taxon>Neoptera</taxon>
        <taxon>Endopterygota</taxon>
        <taxon>Hymenoptera</taxon>
        <taxon>Apocrita</taxon>
        <taxon>Aculeata</taxon>
        <taxon>Formicoidea</taxon>
        <taxon>Formicidae</taxon>
        <taxon>Myrmicinae</taxon>
        <taxon>Cardiocondyla</taxon>
    </lineage>
</organism>
<dbReference type="EMBL" id="JADYXP020000005">
    <property type="protein sequence ID" value="KAL0123789.1"/>
    <property type="molecule type" value="Genomic_DNA"/>
</dbReference>
<proteinExistence type="predicted"/>
<keyword evidence="2" id="KW-1185">Reference proteome</keyword>
<evidence type="ECO:0000313" key="2">
    <source>
        <dbReference type="Proteomes" id="UP001430953"/>
    </source>
</evidence>
<gene>
    <name evidence="1" type="ORF">PUN28_005956</name>
</gene>
<dbReference type="Proteomes" id="UP001430953">
    <property type="component" value="Unassembled WGS sequence"/>
</dbReference>
<reference evidence="1 2" key="1">
    <citation type="submission" date="2023-03" db="EMBL/GenBank/DDBJ databases">
        <title>High recombination rates correlate with genetic variation in Cardiocondyla obscurior ants.</title>
        <authorList>
            <person name="Errbii M."/>
        </authorList>
    </citation>
    <scope>NUCLEOTIDE SEQUENCE [LARGE SCALE GENOMIC DNA]</scope>
    <source>
        <strain evidence="1">Alpha-2009</strain>
        <tissue evidence="1">Whole body</tissue>
    </source>
</reference>
<comment type="caution">
    <text evidence="1">The sequence shown here is derived from an EMBL/GenBank/DDBJ whole genome shotgun (WGS) entry which is preliminary data.</text>
</comment>
<accession>A0AAW2G6I1</accession>
<name>A0AAW2G6I1_9HYME</name>
<protein>
    <submittedName>
        <fullName evidence="1">Uncharacterized protein</fullName>
    </submittedName>
</protein>
<evidence type="ECO:0000313" key="1">
    <source>
        <dbReference type="EMBL" id="KAL0123789.1"/>
    </source>
</evidence>